<reference evidence="1 2" key="1">
    <citation type="journal article" date="2018" name="Nat. Ecol. Evol.">
        <title>Pezizomycetes genomes reveal the molecular basis of ectomycorrhizal truffle lifestyle.</title>
        <authorList>
            <person name="Murat C."/>
            <person name="Payen T."/>
            <person name="Noel B."/>
            <person name="Kuo A."/>
            <person name="Morin E."/>
            <person name="Chen J."/>
            <person name="Kohler A."/>
            <person name="Krizsan K."/>
            <person name="Balestrini R."/>
            <person name="Da Silva C."/>
            <person name="Montanini B."/>
            <person name="Hainaut M."/>
            <person name="Levati E."/>
            <person name="Barry K.W."/>
            <person name="Belfiori B."/>
            <person name="Cichocki N."/>
            <person name="Clum A."/>
            <person name="Dockter R.B."/>
            <person name="Fauchery L."/>
            <person name="Guy J."/>
            <person name="Iotti M."/>
            <person name="Le Tacon F."/>
            <person name="Lindquist E.A."/>
            <person name="Lipzen A."/>
            <person name="Malagnac F."/>
            <person name="Mello A."/>
            <person name="Molinier V."/>
            <person name="Miyauchi S."/>
            <person name="Poulain J."/>
            <person name="Riccioni C."/>
            <person name="Rubini A."/>
            <person name="Sitrit Y."/>
            <person name="Splivallo R."/>
            <person name="Traeger S."/>
            <person name="Wang M."/>
            <person name="Zifcakova L."/>
            <person name="Wipf D."/>
            <person name="Zambonelli A."/>
            <person name="Paolocci F."/>
            <person name="Nowrousian M."/>
            <person name="Ottonello S."/>
            <person name="Baldrian P."/>
            <person name="Spatafora J.W."/>
            <person name="Henrissat B."/>
            <person name="Nagy L.G."/>
            <person name="Aury J.M."/>
            <person name="Wincker P."/>
            <person name="Grigoriev I.V."/>
            <person name="Bonfante P."/>
            <person name="Martin F.M."/>
        </authorList>
    </citation>
    <scope>NUCLEOTIDE SEQUENCE [LARGE SCALE GENOMIC DNA]</scope>
    <source>
        <strain evidence="1 2">120613-1</strain>
    </source>
</reference>
<dbReference type="Proteomes" id="UP000276215">
    <property type="component" value="Unassembled WGS sequence"/>
</dbReference>
<dbReference type="EMBL" id="ML120364">
    <property type="protein sequence ID" value="RPB03020.1"/>
    <property type="molecule type" value="Genomic_DNA"/>
</dbReference>
<evidence type="ECO:0000313" key="1">
    <source>
        <dbReference type="EMBL" id="RPB03020.1"/>
    </source>
</evidence>
<evidence type="ECO:0008006" key="3">
    <source>
        <dbReference type="Google" id="ProtNLM"/>
    </source>
</evidence>
<dbReference type="Gene3D" id="2.120.10.70">
    <property type="entry name" value="Fucose-specific lectin"/>
    <property type="match status" value="1"/>
</dbReference>
<keyword evidence="2" id="KW-1185">Reference proteome</keyword>
<sequence length="163" mass="17545">MGYGEHAEQHPFPTSLPPSRAAALLVRISRIEKTITGSSTRSPTLPSVSILCKIAANGSSSQLLYGPGAYITCASYGRDDHRVFTIDRDNKLCVTEFNTGGNAWSQTKQLTDTIPSPPAAAVPVSGNGPWVRVYVQSAAGQITEWGTNDGKNYQEMRNPLPTH</sequence>
<protein>
    <recommendedName>
        <fullName evidence="3">Fucose-specific lectin</fullName>
    </recommendedName>
</protein>
<organism evidence="1 2">
    <name type="scientific">Choiromyces venosus 120613-1</name>
    <dbReference type="NCBI Taxonomy" id="1336337"/>
    <lineage>
        <taxon>Eukaryota</taxon>
        <taxon>Fungi</taxon>
        <taxon>Dikarya</taxon>
        <taxon>Ascomycota</taxon>
        <taxon>Pezizomycotina</taxon>
        <taxon>Pezizomycetes</taxon>
        <taxon>Pezizales</taxon>
        <taxon>Tuberaceae</taxon>
        <taxon>Choiromyces</taxon>
    </lineage>
</organism>
<dbReference type="AlphaFoldDB" id="A0A3N4JXI7"/>
<dbReference type="STRING" id="1336337.A0A3N4JXI7"/>
<accession>A0A3N4JXI7</accession>
<proteinExistence type="predicted"/>
<name>A0A3N4JXI7_9PEZI</name>
<dbReference type="SUPFAM" id="SSF89372">
    <property type="entry name" value="Fucose-specific lectin"/>
    <property type="match status" value="1"/>
</dbReference>
<gene>
    <name evidence="1" type="ORF">L873DRAFT_272580</name>
</gene>
<evidence type="ECO:0000313" key="2">
    <source>
        <dbReference type="Proteomes" id="UP000276215"/>
    </source>
</evidence>